<dbReference type="InterPro" id="IPR014976">
    <property type="entry name" value="AbpA_HamA_C"/>
</dbReference>
<evidence type="ECO:0000313" key="3">
    <source>
        <dbReference type="Proteomes" id="UP000830631"/>
    </source>
</evidence>
<keyword evidence="3" id="KW-1185">Reference proteome</keyword>
<dbReference type="Pfam" id="PF08878">
    <property type="entry name" value="HamA"/>
    <property type="match status" value="1"/>
</dbReference>
<proteinExistence type="predicted"/>
<sequence>MSRQPPLPLSLVNRQRFLDLFYEPDTFDLHKKVSVHLHVLRIDGGEFVVSQLYKELANSTLGYVLSRQNLEKLRQDPGRTVEVVNKVQTQFRKPDAKAGEGGELLLYALLEGHLGAPKVLSKMELKTSPNHYVNGADGVHLLLDDNGVFQLIFGESKMYGDLKKPRSSVKRAVKAAFKSMAEVHKGAFEFDTWLVESELLKETLDPDQINVLASILLPTARGQNPVTKTNAFGVFIGFEVDASTVAFEDLTVGEIEVQLRDDARALIDEATDAISKQIKDRGLGGYHFHIYAVPFLRQVVQGEIRGIENVREDLARALRNDRSDEK</sequence>
<reference evidence="2 3" key="1">
    <citation type="submission" date="2021-06" db="EMBL/GenBank/DDBJ databases">
        <title>Genome-based taxonomic framework of Microbacterium strains isolated from marine environment, the description of four new species and reclassification of four preexisting species.</title>
        <authorList>
            <person name="Lee S.D."/>
            <person name="Kim S.-M."/>
            <person name="Byeon Y.-S."/>
            <person name="Yang H.L."/>
            <person name="Kim I.S."/>
        </authorList>
    </citation>
    <scope>NUCLEOTIDE SEQUENCE [LARGE SCALE GENOMIC DNA]</scope>
    <source>
        <strain evidence="2 3">KSW4-10</strain>
    </source>
</reference>
<protein>
    <submittedName>
        <fullName evidence="2">DUF1837 domain-containing protein</fullName>
    </submittedName>
</protein>
<gene>
    <name evidence="2" type="ORF">KV397_13185</name>
</gene>
<dbReference type="Proteomes" id="UP000830631">
    <property type="component" value="Chromosome"/>
</dbReference>
<evidence type="ECO:0000259" key="1">
    <source>
        <dbReference type="Pfam" id="PF08878"/>
    </source>
</evidence>
<accession>A0ABY4J117</accession>
<name>A0ABY4J117_9MICO</name>
<dbReference type="RefSeq" id="WP_261811456.1">
    <property type="nucleotide sequence ID" value="NZ_CP078078.1"/>
</dbReference>
<feature type="domain" description="Anti-bacteriophage protein A/HamA C-terminal" evidence="1">
    <location>
        <begin position="17"/>
        <end position="295"/>
    </location>
</feature>
<organism evidence="2 3">
    <name type="scientific">Microbacterium aurugineum</name>
    <dbReference type="NCBI Taxonomy" id="2851642"/>
    <lineage>
        <taxon>Bacteria</taxon>
        <taxon>Bacillati</taxon>
        <taxon>Actinomycetota</taxon>
        <taxon>Actinomycetes</taxon>
        <taxon>Micrococcales</taxon>
        <taxon>Microbacteriaceae</taxon>
        <taxon>Microbacterium</taxon>
    </lineage>
</organism>
<evidence type="ECO:0000313" key="2">
    <source>
        <dbReference type="EMBL" id="UPL18644.1"/>
    </source>
</evidence>
<dbReference type="EMBL" id="CP078078">
    <property type="protein sequence ID" value="UPL18644.1"/>
    <property type="molecule type" value="Genomic_DNA"/>
</dbReference>